<evidence type="ECO:0000256" key="1">
    <source>
        <dbReference type="ARBA" id="ARBA00023015"/>
    </source>
</evidence>
<dbReference type="KEGG" id="abas:ACPOL_3973"/>
<reference evidence="5 6" key="1">
    <citation type="journal article" date="2018" name="Front. Microbiol.">
        <title>Hydrolytic Capabilities as a Key to Environmental Success: Chitinolytic and Cellulolytic Acidobacteria From Acidic Sub-arctic Soils and Boreal Peatlands.</title>
        <authorList>
            <person name="Belova S.E."/>
            <person name="Ravin N.V."/>
            <person name="Pankratov T.A."/>
            <person name="Rakitin A.L."/>
            <person name="Ivanova A.A."/>
            <person name="Beletsky A.V."/>
            <person name="Mardanov A.V."/>
            <person name="Sinninghe Damste J.S."/>
            <person name="Dedysh S.N."/>
        </authorList>
    </citation>
    <scope>NUCLEOTIDE SEQUENCE [LARGE SCALE GENOMIC DNA]</scope>
    <source>
        <strain evidence="5 6">SBC82</strain>
    </source>
</reference>
<evidence type="ECO:0000313" key="5">
    <source>
        <dbReference type="EMBL" id="AXC13252.1"/>
    </source>
</evidence>
<evidence type="ECO:0000256" key="3">
    <source>
        <dbReference type="ARBA" id="ARBA00023163"/>
    </source>
</evidence>
<dbReference type="PROSITE" id="PS50932">
    <property type="entry name" value="HTH_LACI_2"/>
    <property type="match status" value="1"/>
</dbReference>
<dbReference type="InterPro" id="IPR028082">
    <property type="entry name" value="Peripla_BP_I"/>
</dbReference>
<keyword evidence="3" id="KW-0804">Transcription</keyword>
<dbReference type="EMBL" id="CP030840">
    <property type="protein sequence ID" value="AXC13252.1"/>
    <property type="molecule type" value="Genomic_DNA"/>
</dbReference>
<protein>
    <submittedName>
        <fullName evidence="5">Ribose operon repressor</fullName>
    </submittedName>
</protein>
<evidence type="ECO:0000313" key="6">
    <source>
        <dbReference type="Proteomes" id="UP000253606"/>
    </source>
</evidence>
<evidence type="ECO:0000259" key="4">
    <source>
        <dbReference type="PROSITE" id="PS50932"/>
    </source>
</evidence>
<gene>
    <name evidence="5" type="ORF">ACPOL_3973</name>
</gene>
<dbReference type="Pfam" id="PF13377">
    <property type="entry name" value="Peripla_BP_3"/>
    <property type="match status" value="1"/>
</dbReference>
<keyword evidence="6" id="KW-1185">Reference proteome</keyword>
<dbReference type="Pfam" id="PF00356">
    <property type="entry name" value="LacI"/>
    <property type="match status" value="1"/>
</dbReference>
<dbReference type="PANTHER" id="PTHR30146">
    <property type="entry name" value="LACI-RELATED TRANSCRIPTIONAL REPRESSOR"/>
    <property type="match status" value="1"/>
</dbReference>
<dbReference type="GO" id="GO:0000976">
    <property type="term" value="F:transcription cis-regulatory region binding"/>
    <property type="evidence" value="ECO:0007669"/>
    <property type="project" value="TreeGrafter"/>
</dbReference>
<feature type="domain" description="HTH lacI-type" evidence="4">
    <location>
        <begin position="1"/>
        <end position="53"/>
    </location>
</feature>
<organism evidence="5 6">
    <name type="scientific">Acidisarcina polymorpha</name>
    <dbReference type="NCBI Taxonomy" id="2211140"/>
    <lineage>
        <taxon>Bacteria</taxon>
        <taxon>Pseudomonadati</taxon>
        <taxon>Acidobacteriota</taxon>
        <taxon>Terriglobia</taxon>
        <taxon>Terriglobales</taxon>
        <taxon>Acidobacteriaceae</taxon>
        <taxon>Acidisarcina</taxon>
    </lineage>
</organism>
<dbReference type="SUPFAM" id="SSF53822">
    <property type="entry name" value="Periplasmic binding protein-like I"/>
    <property type="match status" value="1"/>
</dbReference>
<dbReference type="Proteomes" id="UP000253606">
    <property type="component" value="Chromosome"/>
</dbReference>
<dbReference type="InterPro" id="IPR046335">
    <property type="entry name" value="LacI/GalR-like_sensor"/>
</dbReference>
<name>A0A2Z5G2C7_9BACT</name>
<dbReference type="GO" id="GO:0003700">
    <property type="term" value="F:DNA-binding transcription factor activity"/>
    <property type="evidence" value="ECO:0007669"/>
    <property type="project" value="TreeGrafter"/>
</dbReference>
<dbReference type="CDD" id="cd01392">
    <property type="entry name" value="HTH_LacI"/>
    <property type="match status" value="1"/>
</dbReference>
<proteinExistence type="predicted"/>
<dbReference type="AlphaFoldDB" id="A0A2Z5G2C7"/>
<dbReference type="Gene3D" id="1.10.260.40">
    <property type="entry name" value="lambda repressor-like DNA-binding domains"/>
    <property type="match status" value="1"/>
</dbReference>
<dbReference type="RefSeq" id="WP_236656859.1">
    <property type="nucleotide sequence ID" value="NZ_CP030840.1"/>
</dbReference>
<sequence length="343" mass="37257">MKDIAKDLGVSVVTVSKVLHNHSDIGAETRRRVLRRMKELNYRPNLAARALVTGRMCLIGLIVPDLTHPFFATVAKGLSSVLRSHGYSLILSFSEDDPALERKEVEQMLARRVDAVILASVRADADSFTTIESQQTPCVLLDRRFAHVAANFVGIDDQAAASLATEHLIDIGCRTIAHIGGSIVSTAVDRQAGYSATLAKHGIRMPTEYTVSYPRGDDGAERRGYDGMKQLLKLKPRPDGVFCYNDPVALGAMKAILEGGLRIPDDVALVGCGNANYAELLRVPLSSVDQESATLGRNAAKLTLSLLKRKEAGAPQTLLVEPKLIVRESSRRRAVRSSPARPI</sequence>
<keyword evidence="1" id="KW-0805">Transcription regulation</keyword>
<keyword evidence="2" id="KW-0238">DNA-binding</keyword>
<dbReference type="InterPro" id="IPR000843">
    <property type="entry name" value="HTH_LacI"/>
</dbReference>
<accession>A0A2Z5G2C7</accession>
<dbReference type="InterPro" id="IPR010982">
    <property type="entry name" value="Lambda_DNA-bd_dom_sf"/>
</dbReference>
<dbReference type="SMART" id="SM00354">
    <property type="entry name" value="HTH_LACI"/>
    <property type="match status" value="1"/>
</dbReference>
<dbReference type="Gene3D" id="3.40.50.2300">
    <property type="match status" value="2"/>
</dbReference>
<dbReference type="SUPFAM" id="SSF47413">
    <property type="entry name" value="lambda repressor-like DNA-binding domains"/>
    <property type="match status" value="1"/>
</dbReference>
<dbReference type="CDD" id="cd06267">
    <property type="entry name" value="PBP1_LacI_sugar_binding-like"/>
    <property type="match status" value="1"/>
</dbReference>
<dbReference type="PANTHER" id="PTHR30146:SF109">
    <property type="entry name" value="HTH-TYPE TRANSCRIPTIONAL REGULATOR GALS"/>
    <property type="match status" value="1"/>
</dbReference>
<evidence type="ECO:0000256" key="2">
    <source>
        <dbReference type="ARBA" id="ARBA00023125"/>
    </source>
</evidence>